<dbReference type="AlphaFoldDB" id="A0A1X2GJX7"/>
<feature type="binding site" evidence="7">
    <location>
        <position position="158"/>
    </location>
    <ligand>
        <name>ATP</name>
        <dbReference type="ChEBI" id="CHEBI:30616"/>
    </ligand>
</feature>
<dbReference type="CDD" id="cd04413">
    <property type="entry name" value="NDPk_I"/>
    <property type="match status" value="1"/>
</dbReference>
<dbReference type="Gene3D" id="3.30.70.141">
    <property type="entry name" value="Nucleoside diphosphate kinase-like domain"/>
    <property type="match status" value="1"/>
</dbReference>
<dbReference type="PRINTS" id="PR01243">
    <property type="entry name" value="NUCDPKINASE"/>
</dbReference>
<dbReference type="PANTHER" id="PTHR11349">
    <property type="entry name" value="NUCLEOSIDE DIPHOSPHATE KINASE"/>
    <property type="match status" value="1"/>
</dbReference>
<evidence type="ECO:0000256" key="3">
    <source>
        <dbReference type="ARBA" id="ARBA00012966"/>
    </source>
</evidence>
<organism evidence="10 11">
    <name type="scientific">Hesseltinella vesiculosa</name>
    <dbReference type="NCBI Taxonomy" id="101127"/>
    <lineage>
        <taxon>Eukaryota</taxon>
        <taxon>Fungi</taxon>
        <taxon>Fungi incertae sedis</taxon>
        <taxon>Mucoromycota</taxon>
        <taxon>Mucoromycotina</taxon>
        <taxon>Mucoromycetes</taxon>
        <taxon>Mucorales</taxon>
        <taxon>Cunninghamellaceae</taxon>
        <taxon>Hesseltinella</taxon>
    </lineage>
</organism>
<name>A0A1X2GJX7_9FUNG</name>
<proteinExistence type="inferred from homology"/>
<evidence type="ECO:0000313" key="11">
    <source>
        <dbReference type="Proteomes" id="UP000242146"/>
    </source>
</evidence>
<evidence type="ECO:0000313" key="10">
    <source>
        <dbReference type="EMBL" id="ORX54618.1"/>
    </source>
</evidence>
<reference evidence="10 11" key="1">
    <citation type="submission" date="2016-07" db="EMBL/GenBank/DDBJ databases">
        <title>Pervasive Adenine N6-methylation of Active Genes in Fungi.</title>
        <authorList>
            <consortium name="DOE Joint Genome Institute"/>
            <person name="Mondo S.J."/>
            <person name="Dannebaum R.O."/>
            <person name="Kuo R.C."/>
            <person name="Labutti K."/>
            <person name="Haridas S."/>
            <person name="Kuo A."/>
            <person name="Salamov A."/>
            <person name="Ahrendt S.R."/>
            <person name="Lipzen A."/>
            <person name="Sullivan W."/>
            <person name="Andreopoulos W.B."/>
            <person name="Clum A."/>
            <person name="Lindquist E."/>
            <person name="Daum C."/>
            <person name="Ramamoorthy G.K."/>
            <person name="Gryganskyi A."/>
            <person name="Culley D."/>
            <person name="Magnuson J.K."/>
            <person name="James T.Y."/>
            <person name="O'Malley M.A."/>
            <person name="Stajich J.E."/>
            <person name="Spatafora J.W."/>
            <person name="Visel A."/>
            <person name="Grigoriev I.V."/>
        </authorList>
    </citation>
    <scope>NUCLEOTIDE SEQUENCE [LARGE SCALE GENOMIC DNA]</scope>
    <source>
        <strain evidence="10 11">NRRL 3301</strain>
    </source>
</reference>
<comment type="similarity">
    <text evidence="2 7 8">Belongs to the NDK family.</text>
</comment>
<dbReference type="Pfam" id="PF00334">
    <property type="entry name" value="NDK"/>
    <property type="match status" value="1"/>
</dbReference>
<evidence type="ECO:0000256" key="1">
    <source>
        <dbReference type="ARBA" id="ARBA00001946"/>
    </source>
</evidence>
<feature type="active site" description="Pros-phosphohistidine intermediate" evidence="7">
    <location>
        <position position="188"/>
    </location>
</feature>
<dbReference type="PROSITE" id="PS51374">
    <property type="entry name" value="NDPK_LIKE"/>
    <property type="match status" value="1"/>
</dbReference>
<evidence type="ECO:0000256" key="2">
    <source>
        <dbReference type="ARBA" id="ARBA00008142"/>
    </source>
</evidence>
<dbReference type="SUPFAM" id="SSF54919">
    <property type="entry name" value="Nucleoside diphosphate kinase, NDK"/>
    <property type="match status" value="1"/>
</dbReference>
<dbReference type="OrthoDB" id="2162449at2759"/>
<feature type="binding site" evidence="7">
    <location>
        <position position="80"/>
    </location>
    <ligand>
        <name>ATP</name>
        <dbReference type="ChEBI" id="CHEBI:30616"/>
    </ligand>
</feature>
<dbReference type="InterPro" id="IPR036850">
    <property type="entry name" value="NDK-like_dom_sf"/>
</dbReference>
<dbReference type="NCBIfam" id="NF001908">
    <property type="entry name" value="PRK00668.1"/>
    <property type="match status" value="1"/>
</dbReference>
<evidence type="ECO:0000256" key="6">
    <source>
        <dbReference type="ARBA" id="ARBA00022777"/>
    </source>
</evidence>
<dbReference type="FunFam" id="3.30.70.141:FF:000002">
    <property type="entry name" value="Nucleoside diphosphate kinase"/>
    <property type="match status" value="1"/>
</dbReference>
<keyword evidence="6" id="KW-0418">Kinase</keyword>
<dbReference type="GO" id="GO:0006183">
    <property type="term" value="P:GTP biosynthetic process"/>
    <property type="evidence" value="ECO:0007669"/>
    <property type="project" value="InterPro"/>
</dbReference>
<dbReference type="GO" id="GO:0006228">
    <property type="term" value="P:UTP biosynthetic process"/>
    <property type="evidence" value="ECO:0007669"/>
    <property type="project" value="InterPro"/>
</dbReference>
<gene>
    <name evidence="10" type="ORF">DM01DRAFT_1322015</name>
</gene>
<dbReference type="EC" id="2.7.4.6" evidence="3"/>
<dbReference type="InterPro" id="IPR034907">
    <property type="entry name" value="NDK-like_dom"/>
</dbReference>
<comment type="caution">
    <text evidence="10">The sequence shown here is derived from an EMBL/GenBank/DDBJ whole genome shotgun (WGS) entry which is preliminary data.</text>
</comment>
<dbReference type="SMART" id="SM00562">
    <property type="entry name" value="NDK"/>
    <property type="match status" value="1"/>
</dbReference>
<feature type="binding site" evidence="7">
    <location>
        <position position="164"/>
    </location>
    <ligand>
        <name>ATP</name>
        <dbReference type="ChEBI" id="CHEBI:30616"/>
    </ligand>
</feature>
<accession>A0A1X2GJX7</accession>
<evidence type="ECO:0000256" key="7">
    <source>
        <dbReference type="PROSITE-ProRule" id="PRU00706"/>
    </source>
</evidence>
<dbReference type="GO" id="GO:0004550">
    <property type="term" value="F:nucleoside diphosphate kinase activity"/>
    <property type="evidence" value="ECO:0007669"/>
    <property type="project" value="UniProtKB-EC"/>
</dbReference>
<feature type="domain" description="Nucleoside diphosphate kinase-like" evidence="9">
    <location>
        <begin position="72"/>
        <end position="211"/>
    </location>
</feature>
<evidence type="ECO:0000256" key="8">
    <source>
        <dbReference type="RuleBase" id="RU004011"/>
    </source>
</evidence>
<feature type="binding site" evidence="7">
    <location>
        <position position="128"/>
    </location>
    <ligand>
        <name>ATP</name>
        <dbReference type="ChEBI" id="CHEBI:30616"/>
    </ligand>
</feature>
<sequence>MFARSFTRLASRQTVQAVKARAFSTAPRAAANARWTAVAAATAVAGAAYAYNVQTPIQANSKSLAGVKGTETERTFIAVKPDGVHRGLVHKVIERFENRGYKLVGLKAVVPSRQLTEEHYADLKSKPFFKGLVDYMSNGEAPVIAMVWEGPDVIKQGRAMIGATNPLQSAPGTIRGEYCVSVGRNAIHGSDSFESAEKEISLWFGKAGELIDWKRSGSEWVISNN</sequence>
<evidence type="ECO:0000256" key="5">
    <source>
        <dbReference type="ARBA" id="ARBA00022679"/>
    </source>
</evidence>
<dbReference type="HAMAP" id="MF_00451">
    <property type="entry name" value="NDP_kinase"/>
    <property type="match status" value="1"/>
</dbReference>
<keyword evidence="11" id="KW-1185">Reference proteome</keyword>
<dbReference type="InterPro" id="IPR001564">
    <property type="entry name" value="Nucleoside_diP_kinase"/>
</dbReference>
<evidence type="ECO:0000256" key="4">
    <source>
        <dbReference type="ARBA" id="ARBA00017632"/>
    </source>
</evidence>
<comment type="cofactor">
    <cofactor evidence="1">
        <name>Mg(2+)</name>
        <dbReference type="ChEBI" id="CHEBI:18420"/>
    </cofactor>
</comment>
<dbReference type="STRING" id="101127.A0A1X2GJX7"/>
<feature type="binding site" evidence="7">
    <location>
        <position position="185"/>
    </location>
    <ligand>
        <name>ATP</name>
        <dbReference type="ChEBI" id="CHEBI:30616"/>
    </ligand>
</feature>
<dbReference type="GO" id="GO:0006241">
    <property type="term" value="P:CTP biosynthetic process"/>
    <property type="evidence" value="ECO:0007669"/>
    <property type="project" value="InterPro"/>
</dbReference>
<dbReference type="Proteomes" id="UP000242146">
    <property type="component" value="Unassembled WGS sequence"/>
</dbReference>
<keyword evidence="5" id="KW-0808">Transferase</keyword>
<feature type="binding site" evidence="7">
    <location>
        <position position="175"/>
    </location>
    <ligand>
        <name>ATP</name>
        <dbReference type="ChEBI" id="CHEBI:30616"/>
    </ligand>
</feature>
<protein>
    <recommendedName>
        <fullName evidence="4">Nucleoside diphosphate kinase</fullName>
        <ecNumber evidence="3">2.7.4.6</ecNumber>
    </recommendedName>
</protein>
<dbReference type="EMBL" id="MCGT01000013">
    <property type="protein sequence ID" value="ORX54618.1"/>
    <property type="molecule type" value="Genomic_DNA"/>
</dbReference>
<evidence type="ECO:0000259" key="9">
    <source>
        <dbReference type="SMART" id="SM00562"/>
    </source>
</evidence>